<keyword evidence="1" id="KW-0812">Transmembrane</keyword>
<protein>
    <submittedName>
        <fullName evidence="2">Prepilin-type N-terminal cleavage/methylation domain-containing protein/prepilin-type processing-associated H-X9-DG protein</fullName>
    </submittedName>
</protein>
<organism evidence="2 3">
    <name type="scientific">Victivallis vadensis</name>
    <dbReference type="NCBI Taxonomy" id="172901"/>
    <lineage>
        <taxon>Bacteria</taxon>
        <taxon>Pseudomonadati</taxon>
        <taxon>Lentisphaerota</taxon>
        <taxon>Lentisphaeria</taxon>
        <taxon>Victivallales</taxon>
        <taxon>Victivallaceae</taxon>
        <taxon>Victivallis</taxon>
    </lineage>
</organism>
<reference evidence="2 3" key="1">
    <citation type="submission" date="2018-04" db="EMBL/GenBank/DDBJ databases">
        <title>Genomic Encyclopedia of Type Strains, Phase IV (KMG-IV): sequencing the most valuable type-strain genomes for metagenomic binning, comparative biology and taxonomic classification.</title>
        <authorList>
            <person name="Goeker M."/>
        </authorList>
    </citation>
    <scope>NUCLEOTIDE SEQUENCE [LARGE SCALE GENOMIC DNA]</scope>
    <source>
        <strain evidence="2 3">DSM 14823</strain>
    </source>
</reference>
<dbReference type="PANTHER" id="PTHR30093:SF2">
    <property type="entry name" value="TYPE II SECRETION SYSTEM PROTEIN H"/>
    <property type="match status" value="1"/>
</dbReference>
<accession>A0A2U1AJU3</accession>
<dbReference type="NCBIfam" id="TIGR02532">
    <property type="entry name" value="IV_pilin_GFxxxE"/>
    <property type="match status" value="1"/>
</dbReference>
<dbReference type="InterPro" id="IPR045584">
    <property type="entry name" value="Pilin-like"/>
</dbReference>
<gene>
    <name evidence="2" type="ORF">C8D82_1338</name>
</gene>
<proteinExistence type="predicted"/>
<feature type="transmembrane region" description="Helical" evidence="1">
    <location>
        <begin position="30"/>
        <end position="51"/>
    </location>
</feature>
<evidence type="ECO:0000256" key="1">
    <source>
        <dbReference type="SAM" id="Phobius"/>
    </source>
</evidence>
<dbReference type="GeneID" id="78296695"/>
<dbReference type="RefSeq" id="WP_116885419.1">
    <property type="nucleotide sequence ID" value="NZ_CABMMC010000027.1"/>
</dbReference>
<evidence type="ECO:0000313" key="2">
    <source>
        <dbReference type="EMBL" id="PVY36682.1"/>
    </source>
</evidence>
<dbReference type="EMBL" id="QEKH01000033">
    <property type="protein sequence ID" value="PVY36682.1"/>
    <property type="molecule type" value="Genomic_DNA"/>
</dbReference>
<dbReference type="AlphaFoldDB" id="A0A2U1AJU3"/>
<dbReference type="Gene3D" id="3.30.700.10">
    <property type="entry name" value="Glycoprotein, Type 4 Pilin"/>
    <property type="match status" value="1"/>
</dbReference>
<dbReference type="Proteomes" id="UP000245959">
    <property type="component" value="Unassembled WGS sequence"/>
</dbReference>
<keyword evidence="1" id="KW-0472">Membrane</keyword>
<dbReference type="PANTHER" id="PTHR30093">
    <property type="entry name" value="GENERAL SECRETION PATHWAY PROTEIN G"/>
    <property type="match status" value="1"/>
</dbReference>
<keyword evidence="3" id="KW-1185">Reference proteome</keyword>
<dbReference type="SUPFAM" id="SSF54523">
    <property type="entry name" value="Pili subunits"/>
    <property type="match status" value="1"/>
</dbReference>
<sequence>MKFFAANHRNSGISFSVPSAKSRYCSRFTLIELLIVIAIIAILAAMLLPALNKAREKAQAIRCVSNLKQCGFLMNLYADSNTDYLPSPGRATVDGSSSGTPAVAYNNWANALEAPEEALNEKENTRFYAVLRCPSLPYTGRQHGIYQFSQVYAMNPNLTGTWSTRLAPRRGRVWKNTYQGIPSSRAVSDYLVLGDSLKMDKDSKKALEPWIQYYYFSSEGILQLRHAERANGLMLDGSVRSENRGGWRLRSNWTPGLGMASGNGVYLD</sequence>
<keyword evidence="1" id="KW-1133">Transmembrane helix</keyword>
<evidence type="ECO:0000313" key="3">
    <source>
        <dbReference type="Proteomes" id="UP000245959"/>
    </source>
</evidence>
<name>A0A2U1AJU3_9BACT</name>
<comment type="caution">
    <text evidence="2">The sequence shown here is derived from an EMBL/GenBank/DDBJ whole genome shotgun (WGS) entry which is preliminary data.</text>
</comment>
<dbReference type="InterPro" id="IPR012902">
    <property type="entry name" value="N_methyl_site"/>
</dbReference>